<dbReference type="Pfam" id="PF04134">
    <property type="entry name" value="DCC1-like"/>
    <property type="match status" value="1"/>
</dbReference>
<evidence type="ECO:0000313" key="1">
    <source>
        <dbReference type="EMBL" id="MCB4823456.1"/>
    </source>
</evidence>
<proteinExistence type="predicted"/>
<dbReference type="InterPro" id="IPR044691">
    <property type="entry name" value="DCC1_Trx"/>
</dbReference>
<dbReference type="PANTHER" id="PTHR34290">
    <property type="entry name" value="SI:CH73-390P7.2"/>
    <property type="match status" value="1"/>
</dbReference>
<dbReference type="PANTHER" id="PTHR34290:SF2">
    <property type="entry name" value="OS04G0668800 PROTEIN"/>
    <property type="match status" value="1"/>
</dbReference>
<dbReference type="InterPro" id="IPR007263">
    <property type="entry name" value="DCC1-like"/>
</dbReference>
<dbReference type="AlphaFoldDB" id="A0A9X1IFX8"/>
<comment type="caution">
    <text evidence="1">The sequence shown here is derived from an EMBL/GenBank/DDBJ whole genome shotgun (WGS) entry which is preliminary data.</text>
</comment>
<dbReference type="RefSeq" id="WP_226610207.1">
    <property type="nucleotide sequence ID" value="NZ_JAJAQI010000026.1"/>
</dbReference>
<protein>
    <submittedName>
        <fullName evidence="1">DUF393 domain-containing protein</fullName>
    </submittedName>
</protein>
<sequence>MADPIPRRDEVTVFYDGACPVCAREIAFYRDRRGAEGLAWVDVSREPTQPGLDRAAALARFHARLPDGRLVSGAAAFAEVWRRVPGLRWLGRLVAWGPVTPLAELAYRGFLRVRRLWR</sequence>
<dbReference type="GO" id="GO:0015035">
    <property type="term" value="F:protein-disulfide reductase activity"/>
    <property type="evidence" value="ECO:0007669"/>
    <property type="project" value="InterPro"/>
</dbReference>
<reference evidence="1" key="1">
    <citation type="submission" date="2021-10" db="EMBL/GenBank/DDBJ databases">
        <title>Roseicella aerolatum sp. nov., isolated from aerosols of e-waste dismantling site.</title>
        <authorList>
            <person name="Qin T."/>
        </authorList>
    </citation>
    <scope>NUCLEOTIDE SEQUENCE</scope>
    <source>
        <strain evidence="1">GB24</strain>
    </source>
</reference>
<organism evidence="1 2">
    <name type="scientific">Roseicella aerolata</name>
    <dbReference type="NCBI Taxonomy" id="2883479"/>
    <lineage>
        <taxon>Bacteria</taxon>
        <taxon>Pseudomonadati</taxon>
        <taxon>Pseudomonadota</taxon>
        <taxon>Alphaproteobacteria</taxon>
        <taxon>Acetobacterales</taxon>
        <taxon>Roseomonadaceae</taxon>
        <taxon>Roseicella</taxon>
    </lineage>
</organism>
<evidence type="ECO:0000313" key="2">
    <source>
        <dbReference type="Proteomes" id="UP001139311"/>
    </source>
</evidence>
<keyword evidence="2" id="KW-1185">Reference proteome</keyword>
<dbReference type="EMBL" id="JAJAQI010000026">
    <property type="protein sequence ID" value="MCB4823456.1"/>
    <property type="molecule type" value="Genomic_DNA"/>
</dbReference>
<name>A0A9X1IFX8_9PROT</name>
<accession>A0A9X1IFX8</accession>
<dbReference type="Proteomes" id="UP001139311">
    <property type="component" value="Unassembled WGS sequence"/>
</dbReference>
<gene>
    <name evidence="1" type="ORF">LHA35_17125</name>
</gene>